<dbReference type="EMBL" id="WIBF01000005">
    <property type="protein sequence ID" value="MQQ08747.1"/>
    <property type="molecule type" value="Genomic_DNA"/>
</dbReference>
<feature type="chain" id="PRO_5033016875" description="Lipoprotein" evidence="1">
    <location>
        <begin position="26"/>
        <end position="203"/>
    </location>
</feature>
<organism evidence="2 3">
    <name type="scientific">Tritonibacter litoralis</name>
    <dbReference type="NCBI Taxonomy" id="2662264"/>
    <lineage>
        <taxon>Bacteria</taxon>
        <taxon>Pseudomonadati</taxon>
        <taxon>Pseudomonadota</taxon>
        <taxon>Alphaproteobacteria</taxon>
        <taxon>Rhodobacterales</taxon>
        <taxon>Paracoccaceae</taxon>
        <taxon>Tritonibacter</taxon>
    </lineage>
</organism>
<accession>A0A843YJ51</accession>
<dbReference type="PROSITE" id="PS51257">
    <property type="entry name" value="PROKAR_LIPOPROTEIN"/>
    <property type="match status" value="1"/>
</dbReference>
<sequence>MKKLLCLGACLVLLAGCAAPQQPNADLATLQRVAYVDPGAPALTLITVINNRTGQGGHTALMVSGSERVIFDPAGSFHADIVPEYNDVLYGIRPAVFQAYRSAHARTTFHVKTQRLEVTPAQAETALELVKTNGRVPGVYCANATSRILQQVPGLEQISTTFYPVKLSEQFDALGAVQSELYYEGDDEDLKKGIAASNAALNG</sequence>
<dbReference type="RefSeq" id="WP_343032535.1">
    <property type="nucleotide sequence ID" value="NZ_WIBF01000005.1"/>
</dbReference>
<gene>
    <name evidence="2" type="ORF">GFB49_09805</name>
</gene>
<evidence type="ECO:0000256" key="1">
    <source>
        <dbReference type="SAM" id="SignalP"/>
    </source>
</evidence>
<keyword evidence="1" id="KW-0732">Signal</keyword>
<keyword evidence="3" id="KW-1185">Reference proteome</keyword>
<feature type="signal peptide" evidence="1">
    <location>
        <begin position="1"/>
        <end position="25"/>
    </location>
</feature>
<proteinExistence type="predicted"/>
<reference evidence="2 3" key="1">
    <citation type="submission" date="2019-10" db="EMBL/GenBank/DDBJ databases">
        <title>Epibacterium sp. nov., isolated from seawater.</title>
        <authorList>
            <person name="Zhang X."/>
            <person name="Li N."/>
        </authorList>
    </citation>
    <scope>NUCLEOTIDE SEQUENCE [LARGE SCALE GENOMIC DNA]</scope>
    <source>
        <strain evidence="2 3">SM1979</strain>
    </source>
</reference>
<name>A0A843YJ51_9RHOB</name>
<dbReference type="Proteomes" id="UP000444174">
    <property type="component" value="Unassembled WGS sequence"/>
</dbReference>
<dbReference type="AlphaFoldDB" id="A0A843YJ51"/>
<protein>
    <recommendedName>
        <fullName evidence="4">Lipoprotein</fullName>
    </recommendedName>
</protein>
<evidence type="ECO:0008006" key="4">
    <source>
        <dbReference type="Google" id="ProtNLM"/>
    </source>
</evidence>
<comment type="caution">
    <text evidence="2">The sequence shown here is derived from an EMBL/GenBank/DDBJ whole genome shotgun (WGS) entry which is preliminary data.</text>
</comment>
<evidence type="ECO:0000313" key="2">
    <source>
        <dbReference type="EMBL" id="MQQ08747.1"/>
    </source>
</evidence>
<evidence type="ECO:0000313" key="3">
    <source>
        <dbReference type="Proteomes" id="UP000444174"/>
    </source>
</evidence>